<comment type="similarity">
    <text evidence="2">Belongs to the peptidase C26 family.</text>
</comment>
<evidence type="ECO:0000256" key="1">
    <source>
        <dbReference type="ARBA" id="ARBA00004239"/>
    </source>
</evidence>
<evidence type="ECO:0000313" key="10">
    <source>
        <dbReference type="EMBL" id="GBP76789.1"/>
    </source>
</evidence>
<feature type="compositionally biased region" description="Polar residues" evidence="9">
    <location>
        <begin position="395"/>
        <end position="405"/>
    </location>
</feature>
<keyword evidence="5" id="KW-0732">Signal</keyword>
<evidence type="ECO:0000256" key="4">
    <source>
        <dbReference type="ARBA" id="ARBA00022525"/>
    </source>
</evidence>
<keyword evidence="4" id="KW-0964">Secreted</keyword>
<proteinExistence type="inferred from homology"/>
<dbReference type="InterPro" id="IPR015527">
    <property type="entry name" value="Pept_C26_g-glut_hydrolase"/>
</dbReference>
<evidence type="ECO:0000256" key="9">
    <source>
        <dbReference type="SAM" id="MobiDB-lite"/>
    </source>
</evidence>
<feature type="region of interest" description="Disordered" evidence="9">
    <location>
        <begin position="384"/>
        <end position="405"/>
    </location>
</feature>
<keyword evidence="11" id="KW-1185">Reference proteome</keyword>
<comment type="caution">
    <text evidence="10">The sequence shown here is derived from an EMBL/GenBank/DDBJ whole genome shotgun (WGS) entry which is preliminary data.</text>
</comment>
<dbReference type="Pfam" id="PF07722">
    <property type="entry name" value="Peptidase_C26"/>
    <property type="match status" value="1"/>
</dbReference>
<name>A0A4C1YQ95_EUMVA</name>
<dbReference type="GO" id="GO:0046900">
    <property type="term" value="P:tetrahydrofolylpolyglutamate metabolic process"/>
    <property type="evidence" value="ECO:0007669"/>
    <property type="project" value="TreeGrafter"/>
</dbReference>
<evidence type="ECO:0000256" key="2">
    <source>
        <dbReference type="ARBA" id="ARBA00011083"/>
    </source>
</evidence>
<dbReference type="PANTHER" id="PTHR11315">
    <property type="entry name" value="PROTEASE FAMILY C26 GAMMA-GLUTAMYL HYDROLASE"/>
    <property type="match status" value="1"/>
</dbReference>
<sequence>MTGFSSNITKADQDGRILQSPRRLKALDVGCGLRAGVDIEEPQHRGDNDTLHAVGPVPYKIKATYTYRWTNGGVDAYLLSAMMRAVLLLALVYVFRCRVEAAVRSSGEVNERPIIGVLSQEQSYYLHTKYPEENYTSYIAASYVKDVEASGARVVPILIGKDRSYYEELLGKLNGVLIPGGATYFNQSDGYADAGQHIYEVAMELNDAGDYFPVFGTCLGFELLIILASGRGEVENRFTCYSYGNLPLEFTDEYGGILISVGLKLNETKTKMLVRDPINKSIAKQTHEINGVLIAPVVTIKYLGLIPFIKKTLQALQAARNEPKLKTQEILEGKTITKIIKKEKLDVLFIYGKIRSDKTSVITISNEEWATLAQNKTEIKKAGDQLYQLPETDTESSAPSEENEE</sequence>
<evidence type="ECO:0000256" key="5">
    <source>
        <dbReference type="ARBA" id="ARBA00022729"/>
    </source>
</evidence>
<gene>
    <name evidence="10" type="primary">gghA</name>
    <name evidence="10" type="ORF">EVAR_36637_1</name>
</gene>
<evidence type="ECO:0000256" key="8">
    <source>
        <dbReference type="PROSITE-ProRule" id="PRU00607"/>
    </source>
</evidence>
<dbReference type="GO" id="GO:0005773">
    <property type="term" value="C:vacuole"/>
    <property type="evidence" value="ECO:0007669"/>
    <property type="project" value="TreeGrafter"/>
</dbReference>
<organism evidence="10 11">
    <name type="scientific">Eumeta variegata</name>
    <name type="common">Bagworm moth</name>
    <name type="synonym">Eumeta japonica</name>
    <dbReference type="NCBI Taxonomy" id="151549"/>
    <lineage>
        <taxon>Eukaryota</taxon>
        <taxon>Metazoa</taxon>
        <taxon>Ecdysozoa</taxon>
        <taxon>Arthropoda</taxon>
        <taxon>Hexapoda</taxon>
        <taxon>Insecta</taxon>
        <taxon>Pterygota</taxon>
        <taxon>Neoptera</taxon>
        <taxon>Endopterygota</taxon>
        <taxon>Lepidoptera</taxon>
        <taxon>Glossata</taxon>
        <taxon>Ditrysia</taxon>
        <taxon>Tineoidea</taxon>
        <taxon>Psychidae</taxon>
        <taxon>Oiketicinae</taxon>
        <taxon>Eumeta</taxon>
    </lineage>
</organism>
<dbReference type="SUPFAM" id="SSF52317">
    <property type="entry name" value="Class I glutamine amidotransferase-like"/>
    <property type="match status" value="1"/>
</dbReference>
<comment type="subcellular location">
    <subcellularLocation>
        <location evidence="1">Secreted</location>
        <location evidence="1">Extracellular space</location>
    </subcellularLocation>
</comment>
<evidence type="ECO:0000313" key="11">
    <source>
        <dbReference type="Proteomes" id="UP000299102"/>
    </source>
</evidence>
<protein>
    <recommendedName>
        <fullName evidence="3">folate gamma-glutamyl hydrolase</fullName>
        <ecNumber evidence="3">3.4.19.9</ecNumber>
    </recommendedName>
</protein>
<reference evidence="10 11" key="1">
    <citation type="journal article" date="2019" name="Commun. Biol.">
        <title>The bagworm genome reveals a unique fibroin gene that provides high tensile strength.</title>
        <authorList>
            <person name="Kono N."/>
            <person name="Nakamura H."/>
            <person name="Ohtoshi R."/>
            <person name="Tomita M."/>
            <person name="Numata K."/>
            <person name="Arakawa K."/>
        </authorList>
    </citation>
    <scope>NUCLEOTIDE SEQUENCE [LARGE SCALE GENOMIC DNA]</scope>
</reference>
<dbReference type="GO" id="GO:0034722">
    <property type="term" value="F:gamma-glutamyl-peptidase activity"/>
    <property type="evidence" value="ECO:0007669"/>
    <property type="project" value="UniProtKB-EC"/>
</dbReference>
<dbReference type="EMBL" id="BGZK01001304">
    <property type="protein sequence ID" value="GBP76789.1"/>
    <property type="molecule type" value="Genomic_DNA"/>
</dbReference>
<dbReference type="InterPro" id="IPR029062">
    <property type="entry name" value="Class_I_gatase-like"/>
</dbReference>
<dbReference type="Gene3D" id="3.40.50.880">
    <property type="match status" value="1"/>
</dbReference>
<dbReference type="STRING" id="151549.A0A4C1YQ95"/>
<dbReference type="PANTHER" id="PTHR11315:SF0">
    <property type="entry name" value="FOLATE GAMMA-GLUTAMYL HYDROLASE"/>
    <property type="match status" value="1"/>
</dbReference>
<dbReference type="InterPro" id="IPR011697">
    <property type="entry name" value="Peptidase_C26"/>
</dbReference>
<accession>A0A4C1YQ95</accession>
<evidence type="ECO:0000256" key="6">
    <source>
        <dbReference type="ARBA" id="ARBA00022801"/>
    </source>
</evidence>
<evidence type="ECO:0000256" key="3">
    <source>
        <dbReference type="ARBA" id="ARBA00012886"/>
    </source>
</evidence>
<comment type="caution">
    <text evidence="8">Lacks conserved residue(s) required for the propagation of feature annotation.</text>
</comment>
<dbReference type="Proteomes" id="UP000299102">
    <property type="component" value="Unassembled WGS sequence"/>
</dbReference>
<keyword evidence="6 10" id="KW-0378">Hydrolase</keyword>
<evidence type="ECO:0000256" key="7">
    <source>
        <dbReference type="PIRSR" id="PIRSR615527-1"/>
    </source>
</evidence>
<dbReference type="PROSITE" id="PS51275">
    <property type="entry name" value="PEPTIDASE_C26_GGH"/>
    <property type="match status" value="1"/>
</dbReference>
<dbReference type="GO" id="GO:0005576">
    <property type="term" value="C:extracellular region"/>
    <property type="evidence" value="ECO:0007669"/>
    <property type="project" value="UniProtKB-SubCell"/>
</dbReference>
<dbReference type="OrthoDB" id="64220at2759"/>
<dbReference type="EC" id="3.4.19.9" evidence="3"/>
<feature type="active site" description="Nucleophile" evidence="7">
    <location>
        <position position="218"/>
    </location>
</feature>
<dbReference type="AlphaFoldDB" id="A0A4C1YQ95"/>